<feature type="domain" description="D-isomer specific 2-hydroxyacid dehydrogenase catalytic" evidence="5">
    <location>
        <begin position="17"/>
        <end position="313"/>
    </location>
</feature>
<evidence type="ECO:0000256" key="2">
    <source>
        <dbReference type="ARBA" id="ARBA00023002"/>
    </source>
</evidence>
<dbReference type="SUPFAM" id="SSF51735">
    <property type="entry name" value="NAD(P)-binding Rossmann-fold domains"/>
    <property type="match status" value="1"/>
</dbReference>
<reference evidence="7 8" key="1">
    <citation type="submission" date="2018-05" db="EMBL/GenBank/DDBJ databases">
        <title>Genetic diversity of glacier-inhabiting Cryobacterium bacteria in China and description of Cryobacterium mengkeensis sp. nov. and Arthrobacter glacialis sp. nov.</title>
        <authorList>
            <person name="Liu Q."/>
            <person name="Xin Y.-H."/>
        </authorList>
    </citation>
    <scope>NUCLEOTIDE SEQUENCE [LARGE SCALE GENOMIC DNA]</scope>
    <source>
        <strain evidence="7 8">GP3</strain>
    </source>
</reference>
<dbReference type="PROSITE" id="PS00671">
    <property type="entry name" value="D_2_HYDROXYACID_DH_3"/>
    <property type="match status" value="1"/>
</dbReference>
<dbReference type="InterPro" id="IPR036291">
    <property type="entry name" value="NAD(P)-bd_dom_sf"/>
</dbReference>
<dbReference type="RefSeq" id="WP_110104507.1">
    <property type="nucleotide sequence ID" value="NZ_JACBZZ010000001.1"/>
</dbReference>
<dbReference type="InterPro" id="IPR006139">
    <property type="entry name" value="D-isomer_2_OHA_DH_cat_dom"/>
</dbReference>
<dbReference type="InterPro" id="IPR043322">
    <property type="entry name" value="CtBP"/>
</dbReference>
<dbReference type="Proteomes" id="UP000246303">
    <property type="component" value="Unassembled WGS sequence"/>
</dbReference>
<sequence>MSSPLAVYTDVDGTDLQPGIELLEAAGFEVRVANSSDPDVIAKVAQGAQALLIGYCVVDEALLERLEGLKIVATQSVGVDTVDLAAATKRGIWVANVPGAATEEVATHAFAMALSLMRGLPFLDRSVQAGQWDGTTERLLRLSGATVGVVGLGRIGARFAKLMGPTVGTVLGYDPYLQAPDGVQAVGLDELFTRSDLVSLHLPLTEETTALVNADRLALMPRGSFLVNVSRGGLVDHPALARALESGQLGGAGLDVLAVEPPAAGEAMLGNPRVLLSPHAAYLSEQSARDYVVQQAENVLTWHHRQIPEHPVNSPLAAQFTA</sequence>
<accession>A0A2V3DXG6</accession>
<evidence type="ECO:0000313" key="8">
    <source>
        <dbReference type="Proteomes" id="UP000246303"/>
    </source>
</evidence>
<dbReference type="GO" id="GO:0051287">
    <property type="term" value="F:NAD binding"/>
    <property type="evidence" value="ECO:0007669"/>
    <property type="project" value="InterPro"/>
</dbReference>
<comment type="caution">
    <text evidence="7">The sequence shown here is derived from an EMBL/GenBank/DDBJ whole genome shotgun (WGS) entry which is preliminary data.</text>
</comment>
<keyword evidence="2 4" id="KW-0560">Oxidoreductase</keyword>
<evidence type="ECO:0000313" key="7">
    <source>
        <dbReference type="EMBL" id="PXA69220.1"/>
    </source>
</evidence>
<dbReference type="GO" id="GO:0003714">
    <property type="term" value="F:transcription corepressor activity"/>
    <property type="evidence" value="ECO:0007669"/>
    <property type="project" value="InterPro"/>
</dbReference>
<dbReference type="EMBL" id="QHLZ01000001">
    <property type="protein sequence ID" value="PXA69220.1"/>
    <property type="molecule type" value="Genomic_DNA"/>
</dbReference>
<dbReference type="SUPFAM" id="SSF52283">
    <property type="entry name" value="Formate/glycerate dehydrogenase catalytic domain-like"/>
    <property type="match status" value="1"/>
</dbReference>
<evidence type="ECO:0000256" key="1">
    <source>
        <dbReference type="ARBA" id="ARBA00005854"/>
    </source>
</evidence>
<dbReference type="Pfam" id="PF02826">
    <property type="entry name" value="2-Hacid_dh_C"/>
    <property type="match status" value="1"/>
</dbReference>
<dbReference type="InterPro" id="IPR029753">
    <property type="entry name" value="D-isomer_DH_CS"/>
</dbReference>
<dbReference type="InterPro" id="IPR050418">
    <property type="entry name" value="D-iso_2-hydroxyacid_DH_PdxB"/>
</dbReference>
<dbReference type="GO" id="GO:0016616">
    <property type="term" value="F:oxidoreductase activity, acting on the CH-OH group of donors, NAD or NADP as acceptor"/>
    <property type="evidence" value="ECO:0007669"/>
    <property type="project" value="InterPro"/>
</dbReference>
<comment type="similarity">
    <text evidence="1 4">Belongs to the D-isomer specific 2-hydroxyacid dehydrogenase family.</text>
</comment>
<dbReference type="PROSITE" id="PS00065">
    <property type="entry name" value="D_2_HYDROXYACID_DH_1"/>
    <property type="match status" value="1"/>
</dbReference>
<dbReference type="CDD" id="cd05299">
    <property type="entry name" value="CtBP_dh"/>
    <property type="match status" value="1"/>
</dbReference>
<feature type="domain" description="D-isomer specific 2-hydroxyacid dehydrogenase NAD-binding" evidence="6">
    <location>
        <begin position="110"/>
        <end position="281"/>
    </location>
</feature>
<keyword evidence="3" id="KW-0520">NAD</keyword>
<organism evidence="7 8">
    <name type="scientific">Arthrobacter psychrochitiniphilus</name>
    <dbReference type="NCBI Taxonomy" id="291045"/>
    <lineage>
        <taxon>Bacteria</taxon>
        <taxon>Bacillati</taxon>
        <taxon>Actinomycetota</taxon>
        <taxon>Actinomycetes</taxon>
        <taxon>Micrococcales</taxon>
        <taxon>Micrococcaceae</taxon>
        <taxon>Arthrobacter</taxon>
    </lineage>
</organism>
<dbReference type="PANTHER" id="PTHR43761:SF1">
    <property type="entry name" value="D-ISOMER SPECIFIC 2-HYDROXYACID DEHYDROGENASE CATALYTIC DOMAIN-CONTAINING PROTEIN-RELATED"/>
    <property type="match status" value="1"/>
</dbReference>
<name>A0A2V3DXG6_9MICC</name>
<dbReference type="OrthoDB" id="117809at2"/>
<dbReference type="AlphaFoldDB" id="A0A2V3DXG6"/>
<evidence type="ECO:0000256" key="3">
    <source>
        <dbReference type="ARBA" id="ARBA00023027"/>
    </source>
</evidence>
<evidence type="ECO:0000256" key="4">
    <source>
        <dbReference type="RuleBase" id="RU003719"/>
    </source>
</evidence>
<dbReference type="InterPro" id="IPR006140">
    <property type="entry name" value="D-isomer_DH_NAD-bd"/>
</dbReference>
<dbReference type="Pfam" id="PF00389">
    <property type="entry name" value="2-Hacid_dh"/>
    <property type="match status" value="1"/>
</dbReference>
<evidence type="ECO:0000259" key="6">
    <source>
        <dbReference type="Pfam" id="PF02826"/>
    </source>
</evidence>
<gene>
    <name evidence="7" type="ORF">CVS29_01225</name>
</gene>
<dbReference type="PANTHER" id="PTHR43761">
    <property type="entry name" value="D-ISOMER SPECIFIC 2-HYDROXYACID DEHYDROGENASE FAMILY PROTEIN (AFU_ORTHOLOGUE AFUA_1G13630)"/>
    <property type="match status" value="1"/>
</dbReference>
<evidence type="ECO:0000259" key="5">
    <source>
        <dbReference type="Pfam" id="PF00389"/>
    </source>
</evidence>
<proteinExistence type="inferred from homology"/>
<keyword evidence="8" id="KW-1185">Reference proteome</keyword>
<protein>
    <submittedName>
        <fullName evidence="7">2-hydroxyacid dehydrogenase</fullName>
    </submittedName>
</protein>
<dbReference type="InterPro" id="IPR029752">
    <property type="entry name" value="D-isomer_DH_CS1"/>
</dbReference>
<dbReference type="Gene3D" id="3.40.50.720">
    <property type="entry name" value="NAD(P)-binding Rossmann-like Domain"/>
    <property type="match status" value="2"/>
</dbReference>